<dbReference type="RefSeq" id="WP_073009882.1">
    <property type="nucleotide sequence ID" value="NZ_FQZO01000006.1"/>
</dbReference>
<reference evidence="1 2" key="1">
    <citation type="submission" date="2016-11" db="EMBL/GenBank/DDBJ databases">
        <authorList>
            <person name="Jaros S."/>
            <person name="Januszkiewicz K."/>
            <person name="Wedrychowicz H."/>
        </authorList>
    </citation>
    <scope>NUCLEOTIDE SEQUENCE [LARGE SCALE GENOMIC DNA]</scope>
    <source>
        <strain evidence="1 2">DSM 21864</strain>
    </source>
</reference>
<gene>
    <name evidence="1" type="ORF">SAMN05444401_3580</name>
</gene>
<dbReference type="Pfam" id="PF09388">
    <property type="entry name" value="SpoOE-like"/>
    <property type="match status" value="1"/>
</dbReference>
<dbReference type="GO" id="GO:0046983">
    <property type="term" value="F:protein dimerization activity"/>
    <property type="evidence" value="ECO:0007669"/>
    <property type="project" value="InterPro"/>
</dbReference>
<accession>A0A1M6L262</accession>
<evidence type="ECO:0000313" key="2">
    <source>
        <dbReference type="Proteomes" id="UP000184080"/>
    </source>
</evidence>
<evidence type="ECO:0000313" key="1">
    <source>
        <dbReference type="EMBL" id="SHJ65277.1"/>
    </source>
</evidence>
<dbReference type="Proteomes" id="UP000184080">
    <property type="component" value="Unassembled WGS sequence"/>
</dbReference>
<dbReference type="InterPro" id="IPR037208">
    <property type="entry name" value="Spo0E-like_sf"/>
</dbReference>
<dbReference type="Gene3D" id="4.10.280.10">
    <property type="entry name" value="Helix-loop-helix DNA-binding domain"/>
    <property type="match status" value="1"/>
</dbReference>
<sequence>MKELQEKLHRYIEKYGFTDPRTVEVSQELDVLVVAEQRRLIDAC</sequence>
<dbReference type="SUPFAM" id="SSF140500">
    <property type="entry name" value="BAS1536-like"/>
    <property type="match status" value="1"/>
</dbReference>
<dbReference type="STRING" id="1121298.SAMN05444401_3580"/>
<dbReference type="EMBL" id="FQZO01000006">
    <property type="protein sequence ID" value="SHJ65277.1"/>
    <property type="molecule type" value="Genomic_DNA"/>
</dbReference>
<dbReference type="InterPro" id="IPR018540">
    <property type="entry name" value="Spo0E-like"/>
</dbReference>
<keyword evidence="2" id="KW-1185">Reference proteome</keyword>
<dbReference type="InterPro" id="IPR036638">
    <property type="entry name" value="HLH_DNA-bd_sf"/>
</dbReference>
<proteinExistence type="predicted"/>
<name>A0A1M6L262_9CLOT</name>
<dbReference type="OrthoDB" id="1936371at2"/>
<dbReference type="AlphaFoldDB" id="A0A1M6L262"/>
<protein>
    <submittedName>
        <fullName evidence="1">Spo0E like sporulation regulatory protein</fullName>
    </submittedName>
</protein>
<organism evidence="1 2">
    <name type="scientific">Clostridium amylolyticum</name>
    <dbReference type="NCBI Taxonomy" id="1121298"/>
    <lineage>
        <taxon>Bacteria</taxon>
        <taxon>Bacillati</taxon>
        <taxon>Bacillota</taxon>
        <taxon>Clostridia</taxon>
        <taxon>Eubacteriales</taxon>
        <taxon>Clostridiaceae</taxon>
        <taxon>Clostridium</taxon>
    </lineage>
</organism>
<dbReference type="GO" id="GO:0043937">
    <property type="term" value="P:regulation of sporulation"/>
    <property type="evidence" value="ECO:0007669"/>
    <property type="project" value="InterPro"/>
</dbReference>